<keyword evidence="12" id="KW-1185">Reference proteome</keyword>
<dbReference type="Pfam" id="PF02518">
    <property type="entry name" value="HATPase_c"/>
    <property type="match status" value="1"/>
</dbReference>
<dbReference type="SMART" id="SM00388">
    <property type="entry name" value="HisKA"/>
    <property type="match status" value="1"/>
</dbReference>
<dbReference type="Proteomes" id="UP000317894">
    <property type="component" value="Unassembled WGS sequence"/>
</dbReference>
<evidence type="ECO:0000256" key="3">
    <source>
        <dbReference type="ARBA" id="ARBA00022553"/>
    </source>
</evidence>
<dbReference type="InterPro" id="IPR005467">
    <property type="entry name" value="His_kinase_dom"/>
</dbReference>
<dbReference type="Gene3D" id="2.10.70.100">
    <property type="match status" value="1"/>
</dbReference>
<evidence type="ECO:0000256" key="2">
    <source>
        <dbReference type="ARBA" id="ARBA00012438"/>
    </source>
</evidence>
<feature type="modified residue" description="4-aspartylphosphate" evidence="6">
    <location>
        <position position="834"/>
    </location>
</feature>
<dbReference type="Gene3D" id="3.30.450.20">
    <property type="entry name" value="PAS domain"/>
    <property type="match status" value="4"/>
</dbReference>
<protein>
    <recommendedName>
        <fullName evidence="2">histidine kinase</fullName>
        <ecNumber evidence="2">2.7.13.3</ecNumber>
    </recommendedName>
</protein>
<dbReference type="AlphaFoldDB" id="A0A552U7R5"/>
<dbReference type="Gene3D" id="3.30.565.10">
    <property type="entry name" value="Histidine kinase-like ATPase, C-terminal domain"/>
    <property type="match status" value="1"/>
</dbReference>
<gene>
    <name evidence="11" type="ORF">FMM06_11130</name>
</gene>
<dbReference type="SUPFAM" id="SSF55874">
    <property type="entry name" value="ATPase domain of HSP90 chaperone/DNA topoisomerase II/histidine kinase"/>
    <property type="match status" value="1"/>
</dbReference>
<dbReference type="Pfam" id="PF08447">
    <property type="entry name" value="PAS_3"/>
    <property type="match status" value="2"/>
</dbReference>
<dbReference type="Gene3D" id="1.10.287.130">
    <property type="match status" value="1"/>
</dbReference>
<dbReference type="InterPro" id="IPR052162">
    <property type="entry name" value="Sensor_kinase/Photoreceptor"/>
</dbReference>
<dbReference type="SMART" id="SM00086">
    <property type="entry name" value="PAC"/>
    <property type="match status" value="4"/>
</dbReference>
<dbReference type="PRINTS" id="PR00344">
    <property type="entry name" value="BCTRLSENSOR"/>
</dbReference>
<evidence type="ECO:0000259" key="7">
    <source>
        <dbReference type="PROSITE" id="PS50109"/>
    </source>
</evidence>
<dbReference type="SUPFAM" id="SSF47384">
    <property type="entry name" value="Homodimeric domain of signal transducing histidine kinase"/>
    <property type="match status" value="1"/>
</dbReference>
<evidence type="ECO:0000259" key="8">
    <source>
        <dbReference type="PROSITE" id="PS50110"/>
    </source>
</evidence>
<evidence type="ECO:0000313" key="12">
    <source>
        <dbReference type="Proteomes" id="UP000317894"/>
    </source>
</evidence>
<evidence type="ECO:0000256" key="1">
    <source>
        <dbReference type="ARBA" id="ARBA00000085"/>
    </source>
</evidence>
<evidence type="ECO:0000313" key="11">
    <source>
        <dbReference type="EMBL" id="TRW14262.1"/>
    </source>
</evidence>
<evidence type="ECO:0000256" key="4">
    <source>
        <dbReference type="ARBA" id="ARBA00022679"/>
    </source>
</evidence>
<dbReference type="SMART" id="SM00387">
    <property type="entry name" value="HATPase_c"/>
    <property type="match status" value="1"/>
</dbReference>
<dbReference type="SMART" id="SM00091">
    <property type="entry name" value="PAS"/>
    <property type="match status" value="4"/>
</dbReference>
<feature type="domain" description="PAC" evidence="10">
    <location>
        <begin position="220"/>
        <end position="272"/>
    </location>
</feature>
<dbReference type="SMART" id="SM00448">
    <property type="entry name" value="REC"/>
    <property type="match status" value="1"/>
</dbReference>
<dbReference type="InterPro" id="IPR001610">
    <property type="entry name" value="PAC"/>
</dbReference>
<feature type="domain" description="PAS" evidence="9">
    <location>
        <begin position="425"/>
        <end position="455"/>
    </location>
</feature>
<accession>A0A552U7R5</accession>
<comment type="catalytic activity">
    <reaction evidence="1">
        <text>ATP + protein L-histidine = ADP + protein N-phospho-L-histidine.</text>
        <dbReference type="EC" id="2.7.13.3"/>
    </reaction>
</comment>
<dbReference type="OrthoDB" id="9796100at2"/>
<proteinExistence type="predicted"/>
<keyword evidence="4" id="KW-0808">Transferase</keyword>
<evidence type="ECO:0000259" key="9">
    <source>
        <dbReference type="PROSITE" id="PS50112"/>
    </source>
</evidence>
<dbReference type="InterPro" id="IPR036097">
    <property type="entry name" value="HisK_dim/P_sf"/>
</dbReference>
<dbReference type="EMBL" id="VJWA01000002">
    <property type="protein sequence ID" value="TRW14262.1"/>
    <property type="molecule type" value="Genomic_DNA"/>
</dbReference>
<evidence type="ECO:0000259" key="10">
    <source>
        <dbReference type="PROSITE" id="PS50113"/>
    </source>
</evidence>
<reference evidence="11 12" key="1">
    <citation type="submission" date="2019-07" db="EMBL/GenBank/DDBJ databases">
        <title>Novel species isolated from glacier.</title>
        <authorList>
            <person name="Liu Q."/>
            <person name="Xin Y.-H."/>
        </authorList>
    </citation>
    <scope>NUCLEOTIDE SEQUENCE [LARGE SCALE GENOMIC DNA]</scope>
    <source>
        <strain evidence="11 12">LB1R16</strain>
    </source>
</reference>
<dbReference type="SUPFAM" id="SSF52172">
    <property type="entry name" value="CheY-like"/>
    <property type="match status" value="1"/>
</dbReference>
<feature type="domain" description="PAC" evidence="10">
    <location>
        <begin position="94"/>
        <end position="146"/>
    </location>
</feature>
<dbReference type="Pfam" id="PF00512">
    <property type="entry name" value="HisKA"/>
    <property type="match status" value="1"/>
</dbReference>
<dbReference type="PANTHER" id="PTHR43304:SF1">
    <property type="entry name" value="PAC DOMAIN-CONTAINING PROTEIN"/>
    <property type="match status" value="1"/>
</dbReference>
<comment type="caution">
    <text evidence="11">The sequence shown here is derived from an EMBL/GenBank/DDBJ whole genome shotgun (WGS) entry which is preliminary data.</text>
</comment>
<sequence length="895" mass="95653">MSGLHAHPTLRGSEPMGTDAELAADFRALFGNADIGIAQIDIATRRFVAVNGALCAMLAYDRATLLEKTSDLVHQGDVAARDDLYAGLTATGTAQQEARLIGGDGRELWVRVHATLVTDPDGETRRAVNLIYDLSEQHAAAQRAAEEAERSHLALAAAQAGTWEYRYDPPEMLWSDEVFALYDRDRALGPADVDEWLTYVHPDDRDAALRLGRETEADFFTGEFRVRTAAGGWRWLATRARVVRGPDGKRQRIVGIKIDLTTPKAAEAARDAASARFAAAVAATEGVVWTNDAEGRMIGDQPGWSALTGQTPAEYEGFGWAAAVHPDDAQRSIDAWNASVAARRPYFVEHRVCRHDGIWRDFAVRAIPTLAADGSIREWVGVHTDVTEQRAAERALRDLNATLEARVAQATLERDSAWSNSRDILLILDKDGVVTAANPAWTATLGWPVEAIVGRHYTDFVVTDGQSSSAYSLGDAAHGPLPAFEKRYRHQDGSIRWISWVAAPAGDAIYASGRDVTADKANRIELERAQAQVQEMRQLESMGQLTGGVAHDFNNLLTPIIGSLDVMQRRGGLDERSARLVEGALTAADRAKTLVQRLLAFARRQQLRAAPTDLPQLVDGMRDLIVRSVGPNVAVAVDAAPDLPPAQVDAAQLELALLNLALNARDAMPGGGVLTLAIAAETPPPEAGLPARPYLKIGVADTGEGMDETTRKRAIEPFFSTRGVGRGTGLGLSMVHGLAAQSDGRLELDSEPGAGTVATLWLPIAASAPVASAGPAGVTLEGRTVLLVDDEPLVRATTAAMLADLGLTVVEADGAAAALRLLGSETTIDMLVTDYLMPETNGAELARAAQGLRPGLPAMLVTGYADARDLDLTLPSLGKPFRQAELAAAVTRLIG</sequence>
<dbReference type="RefSeq" id="WP_144237467.1">
    <property type="nucleotide sequence ID" value="NZ_VJWA01000002.1"/>
</dbReference>
<dbReference type="PROSITE" id="PS50110">
    <property type="entry name" value="RESPONSE_REGULATORY"/>
    <property type="match status" value="1"/>
</dbReference>
<dbReference type="NCBIfam" id="TIGR00229">
    <property type="entry name" value="sensory_box"/>
    <property type="match status" value="3"/>
</dbReference>
<dbReference type="InterPro" id="IPR013655">
    <property type="entry name" value="PAS_fold_3"/>
</dbReference>
<keyword evidence="5" id="KW-0418">Kinase</keyword>
<dbReference type="CDD" id="cd00082">
    <property type="entry name" value="HisKA"/>
    <property type="match status" value="1"/>
</dbReference>
<feature type="domain" description="Histidine kinase" evidence="7">
    <location>
        <begin position="548"/>
        <end position="766"/>
    </location>
</feature>
<dbReference type="InterPro" id="IPR000014">
    <property type="entry name" value="PAS"/>
</dbReference>
<dbReference type="PROSITE" id="PS50112">
    <property type="entry name" value="PAS"/>
    <property type="match status" value="1"/>
</dbReference>
<keyword evidence="3 6" id="KW-0597">Phosphoprotein</keyword>
<dbReference type="InterPro" id="IPR003594">
    <property type="entry name" value="HATPase_dom"/>
</dbReference>
<feature type="domain" description="Response regulatory" evidence="8">
    <location>
        <begin position="784"/>
        <end position="894"/>
    </location>
</feature>
<dbReference type="InterPro" id="IPR000700">
    <property type="entry name" value="PAS-assoc_C"/>
</dbReference>
<name>A0A552U7R5_9SPHN</name>
<dbReference type="PROSITE" id="PS50113">
    <property type="entry name" value="PAC"/>
    <property type="match status" value="3"/>
</dbReference>
<dbReference type="Pfam" id="PF08448">
    <property type="entry name" value="PAS_4"/>
    <property type="match status" value="2"/>
</dbReference>
<dbReference type="InterPro" id="IPR035965">
    <property type="entry name" value="PAS-like_dom_sf"/>
</dbReference>
<dbReference type="Pfam" id="PF00072">
    <property type="entry name" value="Response_reg"/>
    <property type="match status" value="1"/>
</dbReference>
<evidence type="ECO:0000256" key="5">
    <source>
        <dbReference type="ARBA" id="ARBA00022777"/>
    </source>
</evidence>
<dbReference type="InterPro" id="IPR001789">
    <property type="entry name" value="Sig_transdc_resp-reg_receiver"/>
</dbReference>
<dbReference type="InterPro" id="IPR004358">
    <property type="entry name" value="Sig_transdc_His_kin-like_C"/>
</dbReference>
<dbReference type="GO" id="GO:0000155">
    <property type="term" value="F:phosphorelay sensor kinase activity"/>
    <property type="evidence" value="ECO:0007669"/>
    <property type="project" value="InterPro"/>
</dbReference>
<dbReference type="PANTHER" id="PTHR43304">
    <property type="entry name" value="PHYTOCHROME-LIKE PROTEIN CPH1"/>
    <property type="match status" value="1"/>
</dbReference>
<dbReference type="SUPFAM" id="SSF55785">
    <property type="entry name" value="PYP-like sensor domain (PAS domain)"/>
    <property type="match status" value="4"/>
</dbReference>
<feature type="domain" description="PAC" evidence="10">
    <location>
        <begin position="346"/>
        <end position="398"/>
    </location>
</feature>
<dbReference type="InterPro" id="IPR003661">
    <property type="entry name" value="HisK_dim/P_dom"/>
</dbReference>
<dbReference type="InterPro" id="IPR036890">
    <property type="entry name" value="HATPase_C_sf"/>
</dbReference>
<dbReference type="Gene3D" id="3.40.50.2300">
    <property type="match status" value="1"/>
</dbReference>
<dbReference type="EC" id="2.7.13.3" evidence="2"/>
<dbReference type="PROSITE" id="PS50109">
    <property type="entry name" value="HIS_KIN"/>
    <property type="match status" value="1"/>
</dbReference>
<dbReference type="CDD" id="cd00130">
    <property type="entry name" value="PAS"/>
    <property type="match status" value="4"/>
</dbReference>
<organism evidence="11 12">
    <name type="scientific">Glacieibacterium frigidum</name>
    <dbReference type="NCBI Taxonomy" id="2593303"/>
    <lineage>
        <taxon>Bacteria</taxon>
        <taxon>Pseudomonadati</taxon>
        <taxon>Pseudomonadota</taxon>
        <taxon>Alphaproteobacteria</taxon>
        <taxon>Sphingomonadales</taxon>
        <taxon>Sphingosinicellaceae</taxon>
        <taxon>Glacieibacterium</taxon>
    </lineage>
</organism>
<evidence type="ECO:0000256" key="6">
    <source>
        <dbReference type="PROSITE-ProRule" id="PRU00169"/>
    </source>
</evidence>
<dbReference type="InterPro" id="IPR011006">
    <property type="entry name" value="CheY-like_superfamily"/>
</dbReference>
<dbReference type="InterPro" id="IPR013656">
    <property type="entry name" value="PAS_4"/>
</dbReference>